<dbReference type="GO" id="GO:0006357">
    <property type="term" value="P:regulation of transcription by RNA polymerase II"/>
    <property type="evidence" value="ECO:0007669"/>
    <property type="project" value="InterPro"/>
</dbReference>
<dbReference type="ExpressionAtlas" id="A0A5S9VCV5">
    <property type="expression patterns" value="baseline and differential"/>
</dbReference>
<dbReference type="SMART" id="SM01014">
    <property type="entry name" value="ARID"/>
    <property type="match status" value="1"/>
</dbReference>
<evidence type="ECO:0000256" key="2">
    <source>
        <dbReference type="ARBA" id="ARBA00023125"/>
    </source>
</evidence>
<dbReference type="InterPro" id="IPR045147">
    <property type="entry name" value="ARI3A/B/C"/>
</dbReference>
<keyword evidence="3" id="KW-0804">Transcription</keyword>
<evidence type="ECO:0000256" key="5">
    <source>
        <dbReference type="PROSITE-ProRule" id="PRU00285"/>
    </source>
</evidence>
<feature type="region of interest" description="Disordered" evidence="6">
    <location>
        <begin position="241"/>
        <end position="264"/>
    </location>
</feature>
<evidence type="ECO:0000256" key="6">
    <source>
        <dbReference type="SAM" id="MobiDB-lite"/>
    </source>
</evidence>
<evidence type="ECO:0000313" key="10">
    <source>
        <dbReference type="Proteomes" id="UP000434276"/>
    </source>
</evidence>
<proteinExistence type="inferred from homology"/>
<organism evidence="9 10">
    <name type="scientific">Arabidopsis thaliana</name>
    <name type="common">Mouse-ear cress</name>
    <dbReference type="NCBI Taxonomy" id="3702"/>
    <lineage>
        <taxon>Eukaryota</taxon>
        <taxon>Viridiplantae</taxon>
        <taxon>Streptophyta</taxon>
        <taxon>Embryophyta</taxon>
        <taxon>Tracheophyta</taxon>
        <taxon>Spermatophyta</taxon>
        <taxon>Magnoliopsida</taxon>
        <taxon>eudicotyledons</taxon>
        <taxon>Gunneridae</taxon>
        <taxon>Pentapetalae</taxon>
        <taxon>rosids</taxon>
        <taxon>malvids</taxon>
        <taxon>Brassicales</taxon>
        <taxon>Brassicaceae</taxon>
        <taxon>Camelineae</taxon>
        <taxon>Arabidopsis</taxon>
    </lineage>
</organism>
<protein>
    <submittedName>
        <fullName evidence="9">Uncharacterized protein</fullName>
    </submittedName>
</protein>
<dbReference type="PANTHER" id="PTHR15348:SF18">
    <property type="entry name" value="AT-RICH INTERACTIVE DOMAIN-CONTAINING PROTEIN 6"/>
    <property type="match status" value="1"/>
</dbReference>
<dbReference type="GO" id="GO:0003677">
    <property type="term" value="F:DNA binding"/>
    <property type="evidence" value="ECO:0007669"/>
    <property type="project" value="UniProtKB-KW"/>
</dbReference>
<evidence type="ECO:0000256" key="4">
    <source>
        <dbReference type="ARBA" id="ARBA00023242"/>
    </source>
</evidence>
<dbReference type="Pfam" id="PF01388">
    <property type="entry name" value="ARID"/>
    <property type="match status" value="1"/>
</dbReference>
<dbReference type="OrthoDB" id="338531at2759"/>
<keyword evidence="4" id="KW-0539">Nucleus</keyword>
<dbReference type="SUPFAM" id="SSF46774">
    <property type="entry name" value="ARID-like"/>
    <property type="match status" value="1"/>
</dbReference>
<evidence type="ECO:0000313" key="9">
    <source>
        <dbReference type="EMBL" id="CAA0227088.1"/>
    </source>
</evidence>
<accession>A0A5S9VCV5</accession>
<dbReference type="InterPro" id="IPR036431">
    <property type="entry name" value="ARID_dom_sf"/>
</dbReference>
<dbReference type="AlphaFoldDB" id="A0A5S9VCV5"/>
<comment type="similarity">
    <text evidence="5">Belongs to the small heat shock protein (HSP20) family.</text>
</comment>
<dbReference type="EMBL" id="CACSHJ010000087">
    <property type="protein sequence ID" value="CAA0227088.1"/>
    <property type="molecule type" value="Genomic_DNA"/>
</dbReference>
<dbReference type="FunFam" id="1.10.150.60:FF:000018">
    <property type="entry name" value="AT-rich interactive domain-containing protein 3"/>
    <property type="match status" value="1"/>
</dbReference>
<feature type="region of interest" description="Disordered" evidence="6">
    <location>
        <begin position="53"/>
        <end position="115"/>
    </location>
</feature>
<dbReference type="InterPro" id="IPR001606">
    <property type="entry name" value="ARID_dom"/>
</dbReference>
<sequence>MRAVGVPAFSYQPLLAVAVAAELKSKLKMVDTEMQEQDVTFGALVETKYLEEEPLEPENDHNPSEIPQPLLLGDGQANNGHGMNGGAVGVVDHSERKTRRVQMLSPKTEGENAKKRKTWLLDSEAQGTDEAGTPVEQVAFLREVEAFYKESFLEFKPPKFYGQPLNILKLWRAVVNLGGYEVVTTNKLWRQVGESFNPPKTCTTVSYTFRNFYEKALLEYEKCLRNNGELNLPGSTLILSSSVEKEPSSHQGSGSGRARRDSAARAMQGWHAQRLVGSGEVTAPAVKDKGLISTPKHKKLKSIGLQKHKQQTSMDHVVTNEADKQLAAEVVDVGPVADWVKINVKESKDSFEIFALVPGLLRKEVRIQSDPAGKVVITGQPEQLDNPWGITPFKKIVDLSARIDPLHTSAVMSMHGRLFIRVPFEQ</sequence>
<dbReference type="InterPro" id="IPR008978">
    <property type="entry name" value="HSP20-like_chaperone"/>
</dbReference>
<evidence type="ECO:0000259" key="8">
    <source>
        <dbReference type="PROSITE" id="PS51011"/>
    </source>
</evidence>
<gene>
    <name evidence="9" type="ORF">C24_LOCUS2142</name>
</gene>
<dbReference type="SMART" id="SM00501">
    <property type="entry name" value="BRIGHT"/>
    <property type="match status" value="1"/>
</dbReference>
<feature type="domain" description="SHSP" evidence="7">
    <location>
        <begin position="333"/>
        <end position="426"/>
    </location>
</feature>
<dbReference type="SUPFAM" id="SSF49764">
    <property type="entry name" value="HSP20-like chaperones"/>
    <property type="match status" value="1"/>
</dbReference>
<dbReference type="PROSITE" id="PS51011">
    <property type="entry name" value="ARID"/>
    <property type="match status" value="1"/>
</dbReference>
<evidence type="ECO:0000256" key="3">
    <source>
        <dbReference type="ARBA" id="ARBA00023163"/>
    </source>
</evidence>
<dbReference type="Gene3D" id="2.60.40.790">
    <property type="match status" value="1"/>
</dbReference>
<name>A0A5S9VCV5_ARATH</name>
<evidence type="ECO:0000259" key="7">
    <source>
        <dbReference type="PROSITE" id="PS01031"/>
    </source>
</evidence>
<dbReference type="Proteomes" id="UP000434276">
    <property type="component" value="Unassembled WGS sequence"/>
</dbReference>
<keyword evidence="1" id="KW-0805">Transcription regulation</keyword>
<dbReference type="Gene3D" id="1.10.150.60">
    <property type="entry name" value="ARID DNA-binding domain"/>
    <property type="match status" value="1"/>
</dbReference>
<evidence type="ECO:0000256" key="1">
    <source>
        <dbReference type="ARBA" id="ARBA00023015"/>
    </source>
</evidence>
<dbReference type="InterPro" id="IPR002068">
    <property type="entry name" value="A-crystallin/Hsp20_dom"/>
</dbReference>
<dbReference type="PROSITE" id="PS01031">
    <property type="entry name" value="SHSP"/>
    <property type="match status" value="1"/>
</dbReference>
<dbReference type="CDD" id="cd16100">
    <property type="entry name" value="ARID"/>
    <property type="match status" value="1"/>
</dbReference>
<dbReference type="PANTHER" id="PTHR15348">
    <property type="entry name" value="AT-RICH INTERACTIVE DOMAIN-CONTAINING PROTEIN ARID DOMAIN- CONTAINING PROTEIN DEAD RINGER PROTEIN B-CELL REGULATOR OF IGH TRANSCRIPTION BRIGHT"/>
    <property type="match status" value="1"/>
</dbReference>
<feature type="domain" description="ARID" evidence="8">
    <location>
        <begin position="134"/>
        <end position="225"/>
    </location>
</feature>
<reference evidence="9 10" key="1">
    <citation type="submission" date="2019-12" db="EMBL/GenBank/DDBJ databases">
        <authorList>
            <person name="Jiao W.-B."/>
            <person name="Schneeberger K."/>
        </authorList>
    </citation>
    <scope>NUCLEOTIDE SEQUENCE [LARGE SCALE GENOMIC DNA]</scope>
    <source>
        <strain evidence="10">cv. C24</strain>
    </source>
</reference>
<keyword evidence="2" id="KW-0238">DNA-binding</keyword>